<protein>
    <submittedName>
        <fullName evidence="1">Uncharacterized protein</fullName>
    </submittedName>
</protein>
<reference evidence="1 2" key="1">
    <citation type="submission" date="2023-07" db="EMBL/GenBank/DDBJ databases">
        <authorList>
            <person name="Peeters C."/>
        </authorList>
    </citation>
    <scope>NUCLEOTIDE SEQUENCE [LARGE SCALE GENOMIC DNA]</scope>
    <source>
        <strain evidence="1 2">LMG 18091</strain>
    </source>
</reference>
<gene>
    <name evidence="1" type="ORF">LMG18091_03174</name>
</gene>
<accession>A0AAD2BAV8</accession>
<organism evidence="1 2">
    <name type="scientific">Ralstonia wenshanensis</name>
    <dbReference type="NCBI Taxonomy" id="2842456"/>
    <lineage>
        <taxon>Bacteria</taxon>
        <taxon>Pseudomonadati</taxon>
        <taxon>Pseudomonadota</taxon>
        <taxon>Betaproteobacteria</taxon>
        <taxon>Burkholderiales</taxon>
        <taxon>Burkholderiaceae</taxon>
        <taxon>Ralstonia</taxon>
    </lineage>
</organism>
<dbReference type="EMBL" id="CATWAF010000004">
    <property type="protein sequence ID" value="CAJ0700391.1"/>
    <property type="molecule type" value="Genomic_DNA"/>
</dbReference>
<dbReference type="AlphaFoldDB" id="A0AAD2BAV8"/>
<name>A0AAD2BAV8_9RALS</name>
<dbReference type="Proteomes" id="UP001189915">
    <property type="component" value="Unassembled WGS sequence"/>
</dbReference>
<dbReference type="RefSeq" id="WP_316870531.1">
    <property type="nucleotide sequence ID" value="NZ_CATWAF010000004.1"/>
</dbReference>
<evidence type="ECO:0000313" key="1">
    <source>
        <dbReference type="EMBL" id="CAJ0700391.1"/>
    </source>
</evidence>
<keyword evidence="2" id="KW-1185">Reference proteome</keyword>
<comment type="caution">
    <text evidence="1">The sequence shown here is derived from an EMBL/GenBank/DDBJ whole genome shotgun (WGS) entry which is preliminary data.</text>
</comment>
<sequence>MNAPGAVPHACFADKAGAFLHVHRGQASVPFVANLVTQVDVVEAGGLPLPVTINGSEDRAGHAENAWVCSPITTYGRYAAEESERLMPRMVRPLLRGAIGLADAWMRRAQLDRAVVVNNWLVSTNLYPSAAGFDLDALARTCRERWPDRAIWLRSLNTIQHADWLRAATAAGFDLIPTRQVYLFRHRQRASRTSELRRDLRRDLKLLDATPLTFVPHDGFTDADFAQAEQLYAQLYLDKYSALNPRYTAAFLRAWHAAGLLECAGFRDAHGVLRAVVGVFGQGPLLTAPIVGYDTTWPQQAGLYRLLMAHVLRLTITRDAELNLSAGAAHFKRLRGGVPAIEMSAVYCRHLPTATRRAIAVLRALTTRIGVPIMQRFQL</sequence>
<evidence type="ECO:0000313" key="2">
    <source>
        <dbReference type="Proteomes" id="UP001189915"/>
    </source>
</evidence>
<proteinExistence type="predicted"/>